<dbReference type="NCBIfam" id="TIGR00017">
    <property type="entry name" value="cmk"/>
    <property type="match status" value="1"/>
</dbReference>
<organism evidence="11 12">
    <name type="scientific">Halobacillus aidingensis</name>
    <dbReference type="NCBI Taxonomy" id="240303"/>
    <lineage>
        <taxon>Bacteria</taxon>
        <taxon>Bacillati</taxon>
        <taxon>Bacillota</taxon>
        <taxon>Bacilli</taxon>
        <taxon>Bacillales</taxon>
        <taxon>Bacillaceae</taxon>
        <taxon>Halobacillus</taxon>
    </lineage>
</organism>
<evidence type="ECO:0000256" key="6">
    <source>
        <dbReference type="ARBA" id="ARBA00022840"/>
    </source>
</evidence>
<gene>
    <name evidence="9" type="primary">cmk</name>
    <name evidence="11" type="ORF">SAMN05421677_109153</name>
</gene>
<keyword evidence="4 9" id="KW-0547">Nucleotide-binding</keyword>
<protein>
    <recommendedName>
        <fullName evidence="9">Cytidylate kinase</fullName>
        <shortName evidence="9">CK</shortName>
        <ecNumber evidence="9">2.7.4.25</ecNumber>
    </recommendedName>
    <alternativeName>
        <fullName evidence="9">Cytidine monophosphate kinase</fullName>
        <shortName evidence="9">CMP kinase</shortName>
    </alternativeName>
</protein>
<evidence type="ECO:0000256" key="4">
    <source>
        <dbReference type="ARBA" id="ARBA00022741"/>
    </source>
</evidence>
<keyword evidence="3 9" id="KW-0808">Transferase</keyword>
<evidence type="ECO:0000313" key="11">
    <source>
        <dbReference type="EMBL" id="SDO95109.1"/>
    </source>
</evidence>
<evidence type="ECO:0000313" key="12">
    <source>
        <dbReference type="Proteomes" id="UP000198860"/>
    </source>
</evidence>
<feature type="domain" description="Cytidylate kinase" evidence="10">
    <location>
        <begin position="6"/>
        <end position="219"/>
    </location>
</feature>
<dbReference type="HAMAP" id="MF_00238">
    <property type="entry name" value="Cytidyl_kinase_type1"/>
    <property type="match status" value="1"/>
</dbReference>
<keyword evidence="2 9" id="KW-0963">Cytoplasm</keyword>
<reference evidence="12" key="1">
    <citation type="submission" date="2016-10" db="EMBL/GenBank/DDBJ databases">
        <authorList>
            <person name="Varghese N."/>
            <person name="Submissions S."/>
        </authorList>
    </citation>
    <scope>NUCLEOTIDE SEQUENCE [LARGE SCALE GENOMIC DNA]</scope>
    <source>
        <strain evidence="12">CGMCC 1.3703</strain>
    </source>
</reference>
<dbReference type="EMBL" id="FNIZ01000009">
    <property type="protein sequence ID" value="SDO95109.1"/>
    <property type="molecule type" value="Genomic_DNA"/>
</dbReference>
<keyword evidence="12" id="KW-1185">Reference proteome</keyword>
<evidence type="ECO:0000256" key="1">
    <source>
        <dbReference type="ARBA" id="ARBA00009427"/>
    </source>
</evidence>
<dbReference type="GO" id="GO:0006220">
    <property type="term" value="P:pyrimidine nucleotide metabolic process"/>
    <property type="evidence" value="ECO:0007669"/>
    <property type="project" value="UniProtKB-UniRule"/>
</dbReference>
<dbReference type="SUPFAM" id="SSF52540">
    <property type="entry name" value="P-loop containing nucleoside triphosphate hydrolases"/>
    <property type="match status" value="1"/>
</dbReference>
<dbReference type="RefSeq" id="WP_089652594.1">
    <property type="nucleotide sequence ID" value="NZ_FNIZ01000009.1"/>
</dbReference>
<dbReference type="InterPro" id="IPR003136">
    <property type="entry name" value="Cytidylate_kin"/>
</dbReference>
<dbReference type="GO" id="GO:0036430">
    <property type="term" value="F:CMP kinase activity"/>
    <property type="evidence" value="ECO:0007669"/>
    <property type="project" value="RHEA"/>
</dbReference>
<dbReference type="PANTHER" id="PTHR21299">
    <property type="entry name" value="CYTIDYLATE KINASE/PANTOATE-BETA-ALANINE LIGASE"/>
    <property type="match status" value="1"/>
</dbReference>
<dbReference type="Gene3D" id="3.40.50.300">
    <property type="entry name" value="P-loop containing nucleotide triphosphate hydrolases"/>
    <property type="match status" value="1"/>
</dbReference>
<keyword evidence="5 9" id="KW-0418">Kinase</keyword>
<dbReference type="OrthoDB" id="9807434at2"/>
<evidence type="ECO:0000256" key="9">
    <source>
        <dbReference type="HAMAP-Rule" id="MF_00238"/>
    </source>
</evidence>
<evidence type="ECO:0000259" key="10">
    <source>
        <dbReference type="Pfam" id="PF02224"/>
    </source>
</evidence>
<evidence type="ECO:0000256" key="8">
    <source>
        <dbReference type="ARBA" id="ARBA00048478"/>
    </source>
</evidence>
<dbReference type="Pfam" id="PF02224">
    <property type="entry name" value="Cytidylate_kin"/>
    <property type="match status" value="1"/>
</dbReference>
<proteinExistence type="inferred from homology"/>
<dbReference type="GO" id="GO:0005524">
    <property type="term" value="F:ATP binding"/>
    <property type="evidence" value="ECO:0007669"/>
    <property type="project" value="UniProtKB-UniRule"/>
</dbReference>
<comment type="catalytic activity">
    <reaction evidence="8 9">
        <text>CMP + ATP = CDP + ADP</text>
        <dbReference type="Rhea" id="RHEA:11600"/>
        <dbReference type="ChEBI" id="CHEBI:30616"/>
        <dbReference type="ChEBI" id="CHEBI:58069"/>
        <dbReference type="ChEBI" id="CHEBI:60377"/>
        <dbReference type="ChEBI" id="CHEBI:456216"/>
        <dbReference type="EC" id="2.7.4.25"/>
    </reaction>
</comment>
<evidence type="ECO:0000256" key="7">
    <source>
        <dbReference type="ARBA" id="ARBA00047615"/>
    </source>
</evidence>
<dbReference type="InterPro" id="IPR011994">
    <property type="entry name" value="Cytidylate_kinase_dom"/>
</dbReference>
<dbReference type="CDD" id="cd02020">
    <property type="entry name" value="CMPK"/>
    <property type="match status" value="1"/>
</dbReference>
<dbReference type="AlphaFoldDB" id="A0A1H0NR23"/>
<dbReference type="GO" id="GO:0005829">
    <property type="term" value="C:cytosol"/>
    <property type="evidence" value="ECO:0007669"/>
    <property type="project" value="TreeGrafter"/>
</dbReference>
<accession>A0A1H0NR23</accession>
<evidence type="ECO:0000256" key="5">
    <source>
        <dbReference type="ARBA" id="ARBA00022777"/>
    </source>
</evidence>
<dbReference type="Proteomes" id="UP000198860">
    <property type="component" value="Unassembled WGS sequence"/>
</dbReference>
<sequence length="228" mass="25513">MNTMTIAIDGPAAAGKSTVAKKVAEKLSFIYVDTGAMYRALTWKALKQGISLEDEDGLAQLLSQSDLNLVQSDAGQRVILDQRDVSEEIRTAEVTNQVSIVAKHKNVREEMVQRQQELVKDKGVVMDGRDIGTHVLPDAEVKIFMIASVEERAERRHKENLEKGFPSDLKQLKEEIRKRDEIDSNREIAPLVKAEDAIEIDTTSMNIDEVVEGILTIVNEKWEKGEQG</sequence>
<evidence type="ECO:0000256" key="3">
    <source>
        <dbReference type="ARBA" id="ARBA00022679"/>
    </source>
</evidence>
<dbReference type="PANTHER" id="PTHR21299:SF2">
    <property type="entry name" value="CYTIDYLATE KINASE"/>
    <property type="match status" value="1"/>
</dbReference>
<evidence type="ECO:0000256" key="2">
    <source>
        <dbReference type="ARBA" id="ARBA00022490"/>
    </source>
</evidence>
<dbReference type="EC" id="2.7.4.25" evidence="9"/>
<keyword evidence="6 9" id="KW-0067">ATP-binding</keyword>
<dbReference type="GO" id="GO:0036431">
    <property type="term" value="F:dCMP kinase activity"/>
    <property type="evidence" value="ECO:0007669"/>
    <property type="project" value="InterPro"/>
</dbReference>
<comment type="catalytic activity">
    <reaction evidence="7 9">
        <text>dCMP + ATP = dCDP + ADP</text>
        <dbReference type="Rhea" id="RHEA:25094"/>
        <dbReference type="ChEBI" id="CHEBI:30616"/>
        <dbReference type="ChEBI" id="CHEBI:57566"/>
        <dbReference type="ChEBI" id="CHEBI:58593"/>
        <dbReference type="ChEBI" id="CHEBI:456216"/>
        <dbReference type="EC" id="2.7.4.25"/>
    </reaction>
</comment>
<dbReference type="GO" id="GO:0015949">
    <property type="term" value="P:nucleobase-containing small molecule interconversion"/>
    <property type="evidence" value="ECO:0007669"/>
    <property type="project" value="TreeGrafter"/>
</dbReference>
<name>A0A1H0NR23_HALAD</name>
<dbReference type="FunFam" id="3.40.50.300:FF:000484">
    <property type="entry name" value="Cytidylate kinase"/>
    <property type="match status" value="1"/>
</dbReference>
<feature type="binding site" evidence="9">
    <location>
        <begin position="10"/>
        <end position="18"/>
    </location>
    <ligand>
        <name>ATP</name>
        <dbReference type="ChEBI" id="CHEBI:30616"/>
    </ligand>
</feature>
<comment type="similarity">
    <text evidence="1 9">Belongs to the cytidylate kinase family. Type 1 subfamily.</text>
</comment>
<dbReference type="InterPro" id="IPR027417">
    <property type="entry name" value="P-loop_NTPase"/>
</dbReference>
<comment type="subcellular location">
    <subcellularLocation>
        <location evidence="9">Cytoplasm</location>
    </subcellularLocation>
</comment>
<dbReference type="STRING" id="240303.SAMN05421677_109153"/>